<dbReference type="Proteomes" id="UP000076603">
    <property type="component" value="Unassembled WGS sequence"/>
</dbReference>
<evidence type="ECO:0000313" key="1">
    <source>
        <dbReference type="EMBL" id="KZL89170.1"/>
    </source>
</evidence>
<protein>
    <submittedName>
        <fullName evidence="1">Uncharacterized protein</fullName>
    </submittedName>
</protein>
<name>A0A161W1W8_9CLOT</name>
<organism evidence="1 2">
    <name type="scientific">Clostridium magnum DSM 2767</name>
    <dbReference type="NCBI Taxonomy" id="1121326"/>
    <lineage>
        <taxon>Bacteria</taxon>
        <taxon>Bacillati</taxon>
        <taxon>Bacillota</taxon>
        <taxon>Clostridia</taxon>
        <taxon>Eubacteriales</taxon>
        <taxon>Clostridiaceae</taxon>
        <taxon>Clostridium</taxon>
    </lineage>
</organism>
<evidence type="ECO:0000313" key="2">
    <source>
        <dbReference type="Proteomes" id="UP000076603"/>
    </source>
</evidence>
<dbReference type="AlphaFoldDB" id="A0A161W1W8"/>
<reference evidence="1 2" key="1">
    <citation type="submission" date="2016-04" db="EMBL/GenBank/DDBJ databases">
        <title>Genome sequence of Clostridium magnum DSM 2767.</title>
        <authorList>
            <person name="Poehlein A."/>
            <person name="Uhlig R."/>
            <person name="Fischer R."/>
            <person name="Bahl H."/>
            <person name="Daniel R."/>
        </authorList>
    </citation>
    <scope>NUCLEOTIDE SEQUENCE [LARGE SCALE GENOMIC DNA]</scope>
    <source>
        <strain evidence="1 2">DSM 2767</strain>
    </source>
</reference>
<sequence>MISKFEEVIKQTFDFPIDQARNKWLLYHYLKKSYINIGMNEKKAEELTDKRILENSKNLFGFH</sequence>
<gene>
    <name evidence="1" type="ORF">CLMAG_53880</name>
</gene>
<keyword evidence="2" id="KW-1185">Reference proteome</keyword>
<dbReference type="STRING" id="1121326.CLMAG_53880"/>
<accession>A0A161W1W8</accession>
<proteinExistence type="predicted"/>
<dbReference type="EMBL" id="LWAE01000010">
    <property type="protein sequence ID" value="KZL89170.1"/>
    <property type="molecule type" value="Genomic_DNA"/>
</dbReference>
<comment type="caution">
    <text evidence="1">The sequence shown here is derived from an EMBL/GenBank/DDBJ whole genome shotgun (WGS) entry which is preliminary data.</text>
</comment>
<dbReference type="PATRIC" id="fig|1121326.3.peg.5454"/>